<dbReference type="PANTHER" id="PTHR34427">
    <property type="entry name" value="DUF4283 DOMAIN PROTEIN"/>
    <property type="match status" value="1"/>
</dbReference>
<reference evidence="1" key="1">
    <citation type="submission" date="2019-09" db="EMBL/GenBank/DDBJ databases">
        <title>Draft genome information of white flower Hibiscus syriacus.</title>
        <authorList>
            <person name="Kim Y.-M."/>
        </authorList>
    </citation>
    <scope>NUCLEOTIDE SEQUENCE [LARGE SCALE GENOMIC DNA]</scope>
    <source>
        <strain evidence="1">YM2019G1</strain>
    </source>
</reference>
<dbReference type="Proteomes" id="UP000436088">
    <property type="component" value="Unassembled WGS sequence"/>
</dbReference>
<protein>
    <submittedName>
        <fullName evidence="1">Uncharacterized protein</fullName>
    </submittedName>
</protein>
<evidence type="ECO:0000313" key="2">
    <source>
        <dbReference type="Proteomes" id="UP000436088"/>
    </source>
</evidence>
<accession>A0A6A2X2C7</accession>
<keyword evidence="2" id="KW-1185">Reference proteome</keyword>
<comment type="caution">
    <text evidence="1">The sequence shown here is derived from an EMBL/GenBank/DDBJ whole genome shotgun (WGS) entry which is preliminary data.</text>
</comment>
<sequence length="717" mass="80746">MAQSSGKVGEIETLFVQNIPPRKSVSGDSPEVLARRTRLIQGDVDEEVVRKLQKCLVGMMASFCSLSQVVDSLQAGGLGEIKTKFLGGRDYLLQIDDEESYRILKEQNWSFLNEVFQEVQPWSESYRASERVTWIKLVGMPLHCWNHSTFKRIAQQWGDCLELGENALQELGCEEISILIATSTKEFIDEVVELETGRDVFRIIVEFPKASSEPLFRKREVNEGEVVFSPAGRSMDSSEKVDSKRCSEEDDRQLCCMGTEIKATCRGMVLTQIEDAVEHEEVLQHVEKEATDENRIICKTARVNEGIKENLLSLPILDGCLKSKEVEDVINMGLTNNYAIIRSKGEEVQQVGAVAERVVGKPKSGIACEDFDHSLFDIEEGRTMGSSIVSIDPGPPTLLELIPRNCLGVKSSLLLLDWFTAQPKLRLCTVGSVKKKSKSGSRSPGQNGFMMVTETPSIFTSVLLIEFYNLKPTLEVEDIDLDFAKLLRPNVPFLKGIFQRRRSKRQLHRQIVTSFDWVFVGVLPIEYLGLPLGSRKNLALQWEPIWLFLGGGFGNLGMKRNLGGKILRRNLLDWEVNQWFELVVVGEYCRSYLPWSELVWTGLVPPKVEAFLWQVLHHKLAVKTELIRCGVNGIEDIIALYVGSLDQTLVFSYLARQRRVNLPRLLGAPPAGFFKVNVDGEVSWDWKRSGIGGLSGMRQRVAGIFLVPIWSWPCNSS</sequence>
<dbReference type="AlphaFoldDB" id="A0A6A2X2C7"/>
<dbReference type="EMBL" id="VEPZ02001538">
    <property type="protein sequence ID" value="KAE8669013.1"/>
    <property type="molecule type" value="Genomic_DNA"/>
</dbReference>
<dbReference type="PANTHER" id="PTHR34427:SF5">
    <property type="entry name" value="DUF4283 DOMAIN-CONTAINING PROTEIN"/>
    <property type="match status" value="1"/>
</dbReference>
<gene>
    <name evidence="1" type="ORF">F3Y22_tig00112261pilonHSYRG00067</name>
</gene>
<organism evidence="1 2">
    <name type="scientific">Hibiscus syriacus</name>
    <name type="common">Rose of Sharon</name>
    <dbReference type="NCBI Taxonomy" id="106335"/>
    <lineage>
        <taxon>Eukaryota</taxon>
        <taxon>Viridiplantae</taxon>
        <taxon>Streptophyta</taxon>
        <taxon>Embryophyta</taxon>
        <taxon>Tracheophyta</taxon>
        <taxon>Spermatophyta</taxon>
        <taxon>Magnoliopsida</taxon>
        <taxon>eudicotyledons</taxon>
        <taxon>Gunneridae</taxon>
        <taxon>Pentapetalae</taxon>
        <taxon>rosids</taxon>
        <taxon>malvids</taxon>
        <taxon>Malvales</taxon>
        <taxon>Malvaceae</taxon>
        <taxon>Malvoideae</taxon>
        <taxon>Hibiscus</taxon>
    </lineage>
</organism>
<evidence type="ECO:0000313" key="1">
    <source>
        <dbReference type="EMBL" id="KAE8669013.1"/>
    </source>
</evidence>
<name>A0A6A2X2C7_HIBSY</name>
<proteinExistence type="predicted"/>